<dbReference type="EMBL" id="CM032188">
    <property type="protein sequence ID" value="KAG7088107.1"/>
    <property type="molecule type" value="Genomic_DNA"/>
</dbReference>
<evidence type="ECO:0000313" key="2">
    <source>
        <dbReference type="EMBL" id="KAG7088107.1"/>
    </source>
</evidence>
<sequence>MATLALAANIAMIGGHFAEMVQVFVYPLITHIRNRIHPREGDELERCQQNLRSTLDFLEGMAQEVMHSEKDCEYMAKLVREHGVLDQETLDLSGSIQKNDLHREDNTCFETVGILAHKVKLFQLKVQMFSSERRRGRIVSLMQVPSRFPAIEDPEKGSSSSTAAPLPPHTTSSLPDSSPNASSVTMDVLAQQQAKFCPDEAASPRASPETPYGLGSTSGKLEGDGSLESMHNPKAAKLPGLASVKEYIRACKSDV</sequence>
<dbReference type="KEGG" id="more:E1B28_012132"/>
<keyword evidence="3" id="KW-1185">Reference proteome</keyword>
<dbReference type="OrthoDB" id="3118976at2759"/>
<feature type="region of interest" description="Disordered" evidence="1">
    <location>
        <begin position="197"/>
        <end position="239"/>
    </location>
</feature>
<dbReference type="RefSeq" id="XP_043004578.1">
    <property type="nucleotide sequence ID" value="XM_043157212.1"/>
</dbReference>
<evidence type="ECO:0000313" key="3">
    <source>
        <dbReference type="Proteomes" id="UP001049176"/>
    </source>
</evidence>
<comment type="caution">
    <text evidence="2">The sequence shown here is derived from an EMBL/GenBank/DDBJ whole genome shotgun (WGS) entry which is preliminary data.</text>
</comment>
<protein>
    <submittedName>
        <fullName evidence="2">Uncharacterized protein</fullName>
    </submittedName>
</protein>
<dbReference type="Proteomes" id="UP001049176">
    <property type="component" value="Chromosome 8"/>
</dbReference>
<evidence type="ECO:0000256" key="1">
    <source>
        <dbReference type="SAM" id="MobiDB-lite"/>
    </source>
</evidence>
<dbReference type="AlphaFoldDB" id="A0A9P7RR09"/>
<proteinExistence type="predicted"/>
<reference evidence="2" key="1">
    <citation type="journal article" date="2021" name="Genome Biol. Evol.">
        <title>The assembled and annotated genome of the fairy-ring fungus Marasmius oreades.</title>
        <authorList>
            <person name="Hiltunen M."/>
            <person name="Ament-Velasquez S.L."/>
            <person name="Johannesson H."/>
        </authorList>
    </citation>
    <scope>NUCLEOTIDE SEQUENCE</scope>
    <source>
        <strain evidence="2">03SP1</strain>
    </source>
</reference>
<feature type="region of interest" description="Disordered" evidence="1">
    <location>
        <begin position="149"/>
        <end position="184"/>
    </location>
</feature>
<feature type="compositionally biased region" description="Low complexity" evidence="1">
    <location>
        <begin position="172"/>
        <end position="183"/>
    </location>
</feature>
<dbReference type="GeneID" id="66081207"/>
<name>A0A9P7RR09_9AGAR</name>
<accession>A0A9P7RR09</accession>
<organism evidence="2 3">
    <name type="scientific">Marasmius oreades</name>
    <name type="common">fairy-ring Marasmius</name>
    <dbReference type="NCBI Taxonomy" id="181124"/>
    <lineage>
        <taxon>Eukaryota</taxon>
        <taxon>Fungi</taxon>
        <taxon>Dikarya</taxon>
        <taxon>Basidiomycota</taxon>
        <taxon>Agaricomycotina</taxon>
        <taxon>Agaricomycetes</taxon>
        <taxon>Agaricomycetidae</taxon>
        <taxon>Agaricales</taxon>
        <taxon>Marasmiineae</taxon>
        <taxon>Marasmiaceae</taxon>
        <taxon>Marasmius</taxon>
    </lineage>
</organism>
<gene>
    <name evidence="2" type="ORF">E1B28_012132</name>
</gene>